<dbReference type="AlphaFoldDB" id="A0A3S3MBD3"/>
<dbReference type="Gene3D" id="1.10.3180.10">
    <property type="entry name" value="DNA-binding domain of EIN3-like"/>
    <property type="match status" value="1"/>
</dbReference>
<dbReference type="SUPFAM" id="SSF116768">
    <property type="entry name" value="DNA-binding domain of EIN3-like"/>
    <property type="match status" value="1"/>
</dbReference>
<dbReference type="EMBL" id="QPKB01000001">
    <property type="protein sequence ID" value="RWR73311.1"/>
    <property type="molecule type" value="Genomic_DNA"/>
</dbReference>
<dbReference type="Pfam" id="PF04873">
    <property type="entry name" value="EIN3_DNA-bd"/>
    <property type="match status" value="1"/>
</dbReference>
<evidence type="ECO:0000259" key="1">
    <source>
        <dbReference type="Pfam" id="PF04873"/>
    </source>
</evidence>
<reference evidence="2 3" key="1">
    <citation type="journal article" date="2019" name="Nat. Plants">
        <title>Stout camphor tree genome fills gaps in understanding of flowering plant genome evolution.</title>
        <authorList>
            <person name="Chaw S.M."/>
            <person name="Liu Y.C."/>
            <person name="Wu Y.W."/>
            <person name="Wang H.Y."/>
            <person name="Lin C.I."/>
            <person name="Wu C.S."/>
            <person name="Ke H.M."/>
            <person name="Chang L.Y."/>
            <person name="Hsu C.Y."/>
            <person name="Yang H.T."/>
            <person name="Sudianto E."/>
            <person name="Hsu M.H."/>
            <person name="Wu K.P."/>
            <person name="Wang L.N."/>
            <person name="Leebens-Mack J.H."/>
            <person name="Tsai I.J."/>
        </authorList>
    </citation>
    <scope>NUCLEOTIDE SEQUENCE [LARGE SCALE GENOMIC DNA]</scope>
    <source>
        <strain evidence="3">cv. Chaw 1501</strain>
        <tissue evidence="2">Young leaves</tissue>
    </source>
</reference>
<keyword evidence="3" id="KW-1185">Reference proteome</keyword>
<feature type="domain" description="Ethylene insensitive 3-like DNA-binding" evidence="1">
    <location>
        <begin position="49"/>
        <end position="95"/>
    </location>
</feature>
<name>A0A3S3MBD3_9MAGN</name>
<dbReference type="Proteomes" id="UP000283530">
    <property type="component" value="Unassembled WGS sequence"/>
</dbReference>
<protein>
    <recommendedName>
        <fullName evidence="1">Ethylene insensitive 3-like DNA-binding domain-containing protein</fullName>
    </recommendedName>
</protein>
<gene>
    <name evidence="2" type="ORF">CKAN_00157900</name>
</gene>
<dbReference type="GO" id="GO:0003700">
    <property type="term" value="F:DNA-binding transcription factor activity"/>
    <property type="evidence" value="ECO:0007669"/>
    <property type="project" value="InterPro"/>
</dbReference>
<accession>A0A3S3MBD3</accession>
<comment type="caution">
    <text evidence="2">The sequence shown here is derived from an EMBL/GenBank/DDBJ whole genome shotgun (WGS) entry which is preliminary data.</text>
</comment>
<sequence length="96" mass="11209">MSSSLRIGRLWERHQKIHALSGRIKSCLIKARQLQSHNFGDIGNPKLVSYCTLWELQDTTPRSFLPALMEHYNLPQRNCPFAHEIPPTWWPKGDKE</sequence>
<evidence type="ECO:0000313" key="2">
    <source>
        <dbReference type="EMBL" id="RWR73311.1"/>
    </source>
</evidence>
<dbReference type="InterPro" id="IPR047091">
    <property type="entry name" value="EIN3-like_DNA-bd"/>
</dbReference>
<dbReference type="GO" id="GO:0005634">
    <property type="term" value="C:nucleus"/>
    <property type="evidence" value="ECO:0007669"/>
    <property type="project" value="InterPro"/>
</dbReference>
<proteinExistence type="predicted"/>
<evidence type="ECO:0000313" key="3">
    <source>
        <dbReference type="Proteomes" id="UP000283530"/>
    </source>
</evidence>
<organism evidence="2 3">
    <name type="scientific">Cinnamomum micranthum f. kanehirae</name>
    <dbReference type="NCBI Taxonomy" id="337451"/>
    <lineage>
        <taxon>Eukaryota</taxon>
        <taxon>Viridiplantae</taxon>
        <taxon>Streptophyta</taxon>
        <taxon>Embryophyta</taxon>
        <taxon>Tracheophyta</taxon>
        <taxon>Spermatophyta</taxon>
        <taxon>Magnoliopsida</taxon>
        <taxon>Magnoliidae</taxon>
        <taxon>Laurales</taxon>
        <taxon>Lauraceae</taxon>
        <taxon>Cinnamomum</taxon>
    </lineage>
</organism>
<dbReference type="InterPro" id="IPR023278">
    <property type="entry name" value="Ethylene_insens-like_DNA-bd"/>
</dbReference>